<dbReference type="PROSITE" id="PS00893">
    <property type="entry name" value="NUDIX_BOX"/>
    <property type="match status" value="1"/>
</dbReference>
<evidence type="ECO:0000259" key="6">
    <source>
        <dbReference type="PROSITE" id="PS51462"/>
    </source>
</evidence>
<evidence type="ECO:0000256" key="3">
    <source>
        <dbReference type="ARBA" id="ARBA00022723"/>
    </source>
</evidence>
<dbReference type="GO" id="GO:0035539">
    <property type="term" value="F:8-oxo-7,8-dihydrodeoxyguanosine triphosphate pyrophosphatase activity"/>
    <property type="evidence" value="ECO:0007669"/>
    <property type="project" value="UniProtKB-EC"/>
</dbReference>
<reference evidence="7 8" key="1">
    <citation type="submission" date="2021-01" db="EMBL/GenBank/DDBJ databases">
        <title>Genomic Encyclopedia of Type Strains, Phase IV (KMG-IV): sequencing the most valuable type-strain genomes for metagenomic binning, comparative biology and taxonomic classification.</title>
        <authorList>
            <person name="Goeker M."/>
        </authorList>
    </citation>
    <scope>NUCLEOTIDE SEQUENCE [LARGE SCALE GENOMIC DNA]</scope>
    <source>
        <strain evidence="7 8">DSM 100968</strain>
    </source>
</reference>
<evidence type="ECO:0000256" key="4">
    <source>
        <dbReference type="ARBA" id="ARBA00022801"/>
    </source>
</evidence>
<feature type="domain" description="Nudix hydrolase" evidence="6">
    <location>
        <begin position="1"/>
        <end position="132"/>
    </location>
</feature>
<dbReference type="EMBL" id="JAFBEV010000001">
    <property type="protein sequence ID" value="MBM7656647.1"/>
    <property type="molecule type" value="Genomic_DNA"/>
</dbReference>
<comment type="similarity">
    <text evidence="2">Belongs to the Nudix hydrolase family.</text>
</comment>
<sequence length="168" mass="19122">MLRYTLAIIRSRNEVLMINRNKAPWQGCWNGIGGKLEPGESPVTCVTREIWEETGLKVNEPLYRGIASWNPTGEPLQGMYLYLIDLQDCDRPASPVATREGILDWKAIDWIVAEENFGAVPTLRYLMPDILDPDTYPAAEFHFDFEGDVICSTEKRALPEDFLFSHSN</sequence>
<evidence type="ECO:0000313" key="8">
    <source>
        <dbReference type="Proteomes" id="UP000823201"/>
    </source>
</evidence>
<dbReference type="Pfam" id="PF00293">
    <property type="entry name" value="NUDIX"/>
    <property type="match status" value="1"/>
</dbReference>
<gene>
    <name evidence="7" type="ORF">JOC27_000083</name>
</gene>
<evidence type="ECO:0000313" key="7">
    <source>
        <dbReference type="EMBL" id="MBM7656647.1"/>
    </source>
</evidence>
<proteinExistence type="inferred from homology"/>
<organism evidence="7 8">
    <name type="scientific">Sporolactobacillus spathodeae</name>
    <dbReference type="NCBI Taxonomy" id="1465502"/>
    <lineage>
        <taxon>Bacteria</taxon>
        <taxon>Bacillati</taxon>
        <taxon>Bacillota</taxon>
        <taxon>Bacilli</taxon>
        <taxon>Bacillales</taxon>
        <taxon>Sporolactobacillaceae</taxon>
        <taxon>Sporolactobacillus</taxon>
    </lineage>
</organism>
<name>A0ABS2Q4D2_9BACL</name>
<accession>A0ABS2Q4D2</accession>
<dbReference type="PANTHER" id="PTHR43758:SF2">
    <property type="entry name" value="OXIDIZED PURINE NUCLEOSIDE TRIPHOSPHATE HYDROLASE"/>
    <property type="match status" value="1"/>
</dbReference>
<dbReference type="Gene3D" id="3.90.79.10">
    <property type="entry name" value="Nucleoside Triphosphate Pyrophosphohydrolase"/>
    <property type="match status" value="1"/>
</dbReference>
<dbReference type="Proteomes" id="UP000823201">
    <property type="component" value="Unassembled WGS sequence"/>
</dbReference>
<dbReference type="EC" id="3.6.1.55" evidence="7"/>
<dbReference type="InterPro" id="IPR020084">
    <property type="entry name" value="NUDIX_hydrolase_CS"/>
</dbReference>
<dbReference type="InterPro" id="IPR000086">
    <property type="entry name" value="NUDIX_hydrolase_dom"/>
</dbReference>
<dbReference type="CDD" id="cd18886">
    <property type="entry name" value="NUDIX_MutT_Nudt1"/>
    <property type="match status" value="1"/>
</dbReference>
<keyword evidence="8" id="KW-1185">Reference proteome</keyword>
<evidence type="ECO:0000256" key="2">
    <source>
        <dbReference type="ARBA" id="ARBA00005582"/>
    </source>
</evidence>
<dbReference type="InterPro" id="IPR015797">
    <property type="entry name" value="NUDIX_hydrolase-like_dom_sf"/>
</dbReference>
<comment type="caution">
    <text evidence="7">The sequence shown here is derived from an EMBL/GenBank/DDBJ whole genome shotgun (WGS) entry which is preliminary data.</text>
</comment>
<keyword evidence="3" id="KW-0479">Metal-binding</keyword>
<evidence type="ECO:0000256" key="1">
    <source>
        <dbReference type="ARBA" id="ARBA00001946"/>
    </source>
</evidence>
<dbReference type="SUPFAM" id="SSF55811">
    <property type="entry name" value="Nudix"/>
    <property type="match status" value="1"/>
</dbReference>
<protein>
    <submittedName>
        <fullName evidence="7">8-oxo-dGTP diphosphatase</fullName>
        <ecNumber evidence="7">3.6.1.55</ecNumber>
    </submittedName>
</protein>
<keyword evidence="4 7" id="KW-0378">Hydrolase</keyword>
<dbReference type="PANTHER" id="PTHR43758">
    <property type="entry name" value="7,8-DIHYDRO-8-OXOGUANINE TRIPHOSPHATASE"/>
    <property type="match status" value="1"/>
</dbReference>
<dbReference type="PROSITE" id="PS51462">
    <property type="entry name" value="NUDIX"/>
    <property type="match status" value="1"/>
</dbReference>
<evidence type="ECO:0000256" key="5">
    <source>
        <dbReference type="ARBA" id="ARBA00022842"/>
    </source>
</evidence>
<dbReference type="RefSeq" id="WP_205005011.1">
    <property type="nucleotide sequence ID" value="NZ_CBCRXA010000001.1"/>
</dbReference>
<keyword evidence="5" id="KW-0460">Magnesium</keyword>
<comment type="cofactor">
    <cofactor evidence="1">
        <name>Mg(2+)</name>
        <dbReference type="ChEBI" id="CHEBI:18420"/>
    </cofactor>
</comment>